<dbReference type="EMBL" id="CP070496">
    <property type="protein sequence ID" value="QSB05500.1"/>
    <property type="molecule type" value="Genomic_DNA"/>
</dbReference>
<dbReference type="InterPro" id="IPR023577">
    <property type="entry name" value="CYTH_domain"/>
</dbReference>
<dbReference type="AlphaFoldDB" id="A0A895XTB7"/>
<dbReference type="InterPro" id="IPR033469">
    <property type="entry name" value="CYTH-like_dom_sf"/>
</dbReference>
<dbReference type="Gene3D" id="2.40.320.10">
    <property type="entry name" value="Hypothetical Protein Pfu-838710-001"/>
    <property type="match status" value="1"/>
</dbReference>
<sequence length="145" mass="16492">MKLRSGVDNECQFRISHLSGVASVDLESLKYGALMQRECELKLALERAEVTEWRDRVESLPIPQTDQRREIDFVPDTPGFDFRKAGLLLRCREVRRVGTGPDILVSLKVKRCGGGVVQDNDEYEFLVGDSDSQESFSQMQVIVER</sequence>
<evidence type="ECO:0000313" key="3">
    <source>
        <dbReference type="Proteomes" id="UP000662939"/>
    </source>
</evidence>
<gene>
    <name evidence="2" type="ORF">JQS30_00715</name>
</gene>
<accession>A0A895XTB7</accession>
<feature type="domain" description="CYTH" evidence="1">
    <location>
        <begin position="36"/>
        <end position="145"/>
    </location>
</feature>
<dbReference type="RefSeq" id="WP_213171508.1">
    <property type="nucleotide sequence ID" value="NZ_CP070496.1"/>
</dbReference>
<evidence type="ECO:0000313" key="2">
    <source>
        <dbReference type="EMBL" id="QSB05500.1"/>
    </source>
</evidence>
<proteinExistence type="predicted"/>
<dbReference type="SUPFAM" id="SSF55154">
    <property type="entry name" value="CYTH-like phosphatases"/>
    <property type="match status" value="1"/>
</dbReference>
<name>A0A895XTB7_9ACTN</name>
<protein>
    <recommendedName>
        <fullName evidence="1">CYTH domain-containing protein</fullName>
    </recommendedName>
</protein>
<organism evidence="2 3">
    <name type="scientific">Natronoglycomyces albus</name>
    <dbReference type="NCBI Taxonomy" id="2811108"/>
    <lineage>
        <taxon>Bacteria</taxon>
        <taxon>Bacillati</taxon>
        <taxon>Actinomycetota</taxon>
        <taxon>Actinomycetes</taxon>
        <taxon>Glycomycetales</taxon>
        <taxon>Glycomycetaceae</taxon>
        <taxon>Natronoglycomyces</taxon>
    </lineage>
</organism>
<evidence type="ECO:0000259" key="1">
    <source>
        <dbReference type="PROSITE" id="PS51707"/>
    </source>
</evidence>
<dbReference type="KEGG" id="nav:JQS30_00715"/>
<reference evidence="2" key="1">
    <citation type="submission" date="2021-02" db="EMBL/GenBank/DDBJ databases">
        <title>Natronoglycomyces albus gen. nov., sp. nov, a haloalkaliphilic actinobacterium from a soda solonchak soil.</title>
        <authorList>
            <person name="Sorokin D.Y."/>
            <person name="Khijniak T.V."/>
            <person name="Zakharycheva A.P."/>
            <person name="Boueva O.V."/>
            <person name="Ariskina E.V."/>
            <person name="Hahnke R.L."/>
            <person name="Bunk B."/>
            <person name="Sproer C."/>
            <person name="Schumann P."/>
            <person name="Evtushenko L.I."/>
            <person name="Kublanov I.V."/>
        </authorList>
    </citation>
    <scope>NUCLEOTIDE SEQUENCE</scope>
    <source>
        <strain evidence="2">DSM 106290</strain>
    </source>
</reference>
<dbReference type="Proteomes" id="UP000662939">
    <property type="component" value="Chromosome"/>
</dbReference>
<dbReference type="PROSITE" id="PS51707">
    <property type="entry name" value="CYTH"/>
    <property type="match status" value="1"/>
</dbReference>
<keyword evidence="3" id="KW-1185">Reference proteome</keyword>